<keyword evidence="12" id="KW-0862">Zinc</keyword>
<dbReference type="GO" id="GO:0005789">
    <property type="term" value="C:endoplasmic reticulum membrane"/>
    <property type="evidence" value="ECO:0007669"/>
    <property type="project" value="UniProtKB-SubCell"/>
</dbReference>
<keyword evidence="9 17" id="KW-0863">Zinc-finger</keyword>
<comment type="catalytic activity">
    <reaction evidence="1">
        <text>S-ubiquitinyl-[E2 ubiquitin-conjugating enzyme]-L-cysteine + [acceptor protein]-L-lysine = [E2 ubiquitin-conjugating enzyme]-L-cysteine + N(6)-ubiquitinyl-[acceptor protein]-L-lysine.</text>
        <dbReference type="EC" id="2.3.2.27"/>
    </reaction>
</comment>
<keyword evidence="6" id="KW-0808">Transferase</keyword>
<evidence type="ECO:0000256" key="13">
    <source>
        <dbReference type="ARBA" id="ARBA00022989"/>
    </source>
</evidence>
<comment type="pathway">
    <text evidence="3">Protein modification; protein ubiquitination.</text>
</comment>
<reference evidence="20" key="2">
    <citation type="submission" date="2025-08" db="UniProtKB">
        <authorList>
            <consortium name="Ensembl"/>
        </authorList>
    </citation>
    <scope>IDENTIFICATION</scope>
</reference>
<evidence type="ECO:0000256" key="18">
    <source>
        <dbReference type="SAM" id="Phobius"/>
    </source>
</evidence>
<evidence type="ECO:0000256" key="17">
    <source>
        <dbReference type="PROSITE-ProRule" id="PRU00175"/>
    </source>
</evidence>
<evidence type="ECO:0000256" key="1">
    <source>
        <dbReference type="ARBA" id="ARBA00000900"/>
    </source>
</evidence>
<keyword evidence="13 18" id="KW-1133">Transmembrane helix</keyword>
<dbReference type="InterPro" id="IPR010652">
    <property type="entry name" value="DUF1232"/>
</dbReference>
<evidence type="ECO:0000256" key="2">
    <source>
        <dbReference type="ARBA" id="ARBA00004477"/>
    </source>
</evidence>
<dbReference type="GO" id="GO:0061630">
    <property type="term" value="F:ubiquitin protein ligase activity"/>
    <property type="evidence" value="ECO:0007669"/>
    <property type="project" value="UniProtKB-EC"/>
</dbReference>
<evidence type="ECO:0000256" key="3">
    <source>
        <dbReference type="ARBA" id="ARBA00004906"/>
    </source>
</evidence>
<evidence type="ECO:0000256" key="10">
    <source>
        <dbReference type="ARBA" id="ARBA00022786"/>
    </source>
</evidence>
<dbReference type="PANTHER" id="PTHR22894">
    <property type="entry name" value="RING-TYPE DOMAIN-CONTAINING PROTEIN"/>
    <property type="match status" value="1"/>
</dbReference>
<dbReference type="SUPFAM" id="SSF57850">
    <property type="entry name" value="RING/U-box"/>
    <property type="match status" value="1"/>
</dbReference>
<evidence type="ECO:0000313" key="20">
    <source>
        <dbReference type="Ensembl" id="ENSPNAP00000043633.1"/>
    </source>
</evidence>
<evidence type="ECO:0000256" key="6">
    <source>
        <dbReference type="ARBA" id="ARBA00022679"/>
    </source>
</evidence>
<feature type="transmembrane region" description="Helical" evidence="18">
    <location>
        <begin position="260"/>
        <end position="281"/>
    </location>
</feature>
<dbReference type="InterPro" id="IPR027370">
    <property type="entry name" value="Znf-RING_euk"/>
</dbReference>
<keyword evidence="8" id="KW-0479">Metal-binding</keyword>
<dbReference type="PANTHER" id="PTHR22894:SF1">
    <property type="entry name" value="E3 UBIQUITIN-PROTEIN LIGASE RNF170"/>
    <property type="match status" value="1"/>
</dbReference>
<feature type="domain" description="RING-type" evidence="19">
    <location>
        <begin position="115"/>
        <end position="158"/>
    </location>
</feature>
<organism evidence="20 21">
    <name type="scientific">Pygocentrus nattereri</name>
    <name type="common">Red-bellied piranha</name>
    <dbReference type="NCBI Taxonomy" id="42514"/>
    <lineage>
        <taxon>Eukaryota</taxon>
        <taxon>Metazoa</taxon>
        <taxon>Chordata</taxon>
        <taxon>Craniata</taxon>
        <taxon>Vertebrata</taxon>
        <taxon>Euteleostomi</taxon>
        <taxon>Actinopterygii</taxon>
        <taxon>Neopterygii</taxon>
        <taxon>Teleostei</taxon>
        <taxon>Ostariophysi</taxon>
        <taxon>Characiformes</taxon>
        <taxon>Characoidei</taxon>
        <taxon>Pygocentrus</taxon>
    </lineage>
</organism>
<dbReference type="InterPro" id="IPR017907">
    <property type="entry name" value="Znf_RING_CS"/>
</dbReference>
<dbReference type="Proteomes" id="UP001501920">
    <property type="component" value="Chromosome 23"/>
</dbReference>
<keyword evidence="10" id="KW-0833">Ubl conjugation pathway</keyword>
<dbReference type="AlphaFoldDB" id="A0AAR2IV64"/>
<evidence type="ECO:0000256" key="15">
    <source>
        <dbReference type="ARBA" id="ARBA00030110"/>
    </source>
</evidence>
<dbReference type="EC" id="2.3.2.27" evidence="4"/>
<reference evidence="20" key="3">
    <citation type="submission" date="2025-09" db="UniProtKB">
        <authorList>
            <consortium name="Ensembl"/>
        </authorList>
    </citation>
    <scope>IDENTIFICATION</scope>
</reference>
<evidence type="ECO:0000256" key="11">
    <source>
        <dbReference type="ARBA" id="ARBA00022824"/>
    </source>
</evidence>
<comment type="subcellular location">
    <subcellularLocation>
        <location evidence="2">Endoplasmic reticulum membrane</location>
        <topology evidence="2">Multi-pass membrane protein</topology>
    </subcellularLocation>
</comment>
<keyword evidence="21" id="KW-1185">Reference proteome</keyword>
<dbReference type="Gene3D" id="3.30.40.10">
    <property type="entry name" value="Zinc/RING finger domain, C3HC4 (zinc finger)"/>
    <property type="match status" value="1"/>
</dbReference>
<dbReference type="InterPro" id="IPR001841">
    <property type="entry name" value="Znf_RING"/>
</dbReference>
<dbReference type="GO" id="GO:0008270">
    <property type="term" value="F:zinc ion binding"/>
    <property type="evidence" value="ECO:0007669"/>
    <property type="project" value="UniProtKB-KW"/>
</dbReference>
<evidence type="ECO:0000256" key="14">
    <source>
        <dbReference type="ARBA" id="ARBA00023136"/>
    </source>
</evidence>
<evidence type="ECO:0000256" key="9">
    <source>
        <dbReference type="ARBA" id="ARBA00022771"/>
    </source>
</evidence>
<evidence type="ECO:0000256" key="5">
    <source>
        <dbReference type="ARBA" id="ARBA00014068"/>
    </source>
</evidence>
<protein>
    <recommendedName>
        <fullName evidence="5">E3 ubiquitin-protein ligase RNF170</fullName>
        <ecNumber evidence="4">2.3.2.27</ecNumber>
    </recommendedName>
    <alternativeName>
        <fullName evidence="16">RING finger protein 170</fullName>
    </alternativeName>
    <alternativeName>
        <fullName evidence="15">RING-type E3 ubiquitin transferase RNF170</fullName>
    </alternativeName>
</protein>
<evidence type="ECO:0000256" key="16">
    <source>
        <dbReference type="ARBA" id="ARBA00031107"/>
    </source>
</evidence>
<evidence type="ECO:0000256" key="8">
    <source>
        <dbReference type="ARBA" id="ARBA00022723"/>
    </source>
</evidence>
<feature type="transmembrane region" description="Helical" evidence="18">
    <location>
        <begin position="226"/>
        <end position="248"/>
    </location>
</feature>
<gene>
    <name evidence="20" type="primary">RNF170</name>
</gene>
<dbReference type="PROSITE" id="PS50089">
    <property type="entry name" value="ZF_RING_2"/>
    <property type="match status" value="1"/>
</dbReference>
<dbReference type="InterPro" id="IPR038896">
    <property type="entry name" value="RNF170"/>
</dbReference>
<keyword evidence="14 18" id="KW-0472">Membrane</keyword>
<evidence type="ECO:0000259" key="19">
    <source>
        <dbReference type="PROSITE" id="PS50089"/>
    </source>
</evidence>
<sequence length="293" mass="33466">MRKNRKTSETEHKRPEKPSNCRLCKGGMENNECLDARHLIQDEDSLIEGVSNQVLVVVILSVTFLGGLATLLCRNEQQRIHPENQEHVQAVRQQLQTEQEASSEPRHQYYSDMSCPVCLQQAVLPVETNCGHLFCGSCIIAYWRYGTWLGAINCPICRQMVTLLFPLFQDTGQSAQTQDGQLDPGLILSDINDYNRRFSGQPRSLLDRLRDVPTLLRHAFREMFSVGGLFWMFRIRILLCLVGALTYLASPLDFIPEALFGLLGFMDDFFVILLLFIYISIMYREVVTQRLAG</sequence>
<keyword evidence="7 18" id="KW-0812">Transmembrane</keyword>
<dbReference type="SMART" id="SM00184">
    <property type="entry name" value="RING"/>
    <property type="match status" value="1"/>
</dbReference>
<evidence type="ECO:0000313" key="21">
    <source>
        <dbReference type="Proteomes" id="UP001501920"/>
    </source>
</evidence>
<keyword evidence="11" id="KW-0256">Endoplasmic reticulum</keyword>
<evidence type="ECO:0000256" key="4">
    <source>
        <dbReference type="ARBA" id="ARBA00012483"/>
    </source>
</evidence>
<proteinExistence type="predicted"/>
<reference evidence="20 21" key="1">
    <citation type="submission" date="2020-10" db="EMBL/GenBank/DDBJ databases">
        <title>Pygocentrus nattereri (red-bellied piranha) genome, fPygNat1, primary haplotype.</title>
        <authorList>
            <person name="Myers G."/>
            <person name="Meyer A."/>
            <person name="Karagic N."/>
            <person name="Pippel M."/>
            <person name="Winkler S."/>
            <person name="Tracey A."/>
            <person name="Wood J."/>
            <person name="Formenti G."/>
            <person name="Howe K."/>
            <person name="Fedrigo O."/>
            <person name="Jarvis E.D."/>
        </authorList>
    </citation>
    <scope>NUCLEOTIDE SEQUENCE [LARGE SCALE GENOMIC DNA]</scope>
</reference>
<accession>A0AAR2IV64</accession>
<dbReference type="InterPro" id="IPR013083">
    <property type="entry name" value="Znf_RING/FYVE/PHD"/>
</dbReference>
<dbReference type="Pfam" id="PF06803">
    <property type="entry name" value="DUF1232"/>
    <property type="match status" value="1"/>
</dbReference>
<evidence type="ECO:0000256" key="7">
    <source>
        <dbReference type="ARBA" id="ARBA00022692"/>
    </source>
</evidence>
<name>A0AAR2IV64_PYGNA</name>
<dbReference type="CDD" id="cd16553">
    <property type="entry name" value="RING-HC_RNF170"/>
    <property type="match status" value="1"/>
</dbReference>
<dbReference type="PROSITE" id="PS00518">
    <property type="entry name" value="ZF_RING_1"/>
    <property type="match status" value="1"/>
</dbReference>
<dbReference type="Pfam" id="PF13445">
    <property type="entry name" value="zf-RING_UBOX"/>
    <property type="match status" value="1"/>
</dbReference>
<evidence type="ECO:0000256" key="12">
    <source>
        <dbReference type="ARBA" id="ARBA00022833"/>
    </source>
</evidence>
<dbReference type="Ensembl" id="ENSPNAT00000072348.1">
    <property type="protein sequence ID" value="ENSPNAP00000043633.1"/>
    <property type="gene ID" value="ENSPNAG00000036343.1"/>
</dbReference>
<dbReference type="GeneTree" id="ENSGT00390000017123"/>